<gene>
    <name evidence="3" type="ORF">g.26094</name>
</gene>
<evidence type="ECO:0000256" key="1">
    <source>
        <dbReference type="SAM" id="MobiDB-lite"/>
    </source>
</evidence>
<dbReference type="AlphaFoldDB" id="A0A1B6LFD1"/>
<name>A0A1B6LFD1_9HEMI</name>
<evidence type="ECO:0000256" key="2">
    <source>
        <dbReference type="SAM" id="Phobius"/>
    </source>
</evidence>
<organism evidence="3">
    <name type="scientific">Graphocephala atropunctata</name>
    <dbReference type="NCBI Taxonomy" id="36148"/>
    <lineage>
        <taxon>Eukaryota</taxon>
        <taxon>Metazoa</taxon>
        <taxon>Ecdysozoa</taxon>
        <taxon>Arthropoda</taxon>
        <taxon>Hexapoda</taxon>
        <taxon>Insecta</taxon>
        <taxon>Pterygota</taxon>
        <taxon>Neoptera</taxon>
        <taxon>Paraneoptera</taxon>
        <taxon>Hemiptera</taxon>
        <taxon>Auchenorrhyncha</taxon>
        <taxon>Membracoidea</taxon>
        <taxon>Cicadellidae</taxon>
        <taxon>Cicadellinae</taxon>
        <taxon>Cicadellini</taxon>
        <taxon>Graphocephala</taxon>
    </lineage>
</organism>
<keyword evidence="2" id="KW-1133">Transmembrane helix</keyword>
<sequence length="140" mass="15694">QKGAKATVVNSGYLIKMAKYSFLVCFVCFSVVCSEVLDHRFFLGQIIKKYGHNGTISYEGFERLYMSLGLGATDSDSSTSAGDHDVSRSRPDRDVGEFNLSKDCQTQEELERLVQQHEEVSEPVDAVEPRHCLSPRELLL</sequence>
<feature type="transmembrane region" description="Helical" evidence="2">
    <location>
        <begin position="20"/>
        <end position="37"/>
    </location>
</feature>
<feature type="region of interest" description="Disordered" evidence="1">
    <location>
        <begin position="73"/>
        <end position="104"/>
    </location>
</feature>
<feature type="non-terminal residue" evidence="3">
    <location>
        <position position="1"/>
    </location>
</feature>
<proteinExistence type="predicted"/>
<reference evidence="3" key="1">
    <citation type="submission" date="2015-11" db="EMBL/GenBank/DDBJ databases">
        <title>De novo transcriptome assembly of four potential Pierce s Disease insect vectors from Arizona vineyards.</title>
        <authorList>
            <person name="Tassone E.E."/>
        </authorList>
    </citation>
    <scope>NUCLEOTIDE SEQUENCE</scope>
</reference>
<feature type="non-terminal residue" evidence="3">
    <location>
        <position position="140"/>
    </location>
</feature>
<feature type="compositionally biased region" description="Basic and acidic residues" evidence="1">
    <location>
        <begin position="82"/>
        <end position="96"/>
    </location>
</feature>
<accession>A0A1B6LFD1</accession>
<keyword evidence="2" id="KW-0472">Membrane</keyword>
<evidence type="ECO:0000313" key="3">
    <source>
        <dbReference type="EMBL" id="JAT22388.1"/>
    </source>
</evidence>
<dbReference type="EMBL" id="GEBQ01017589">
    <property type="protein sequence ID" value="JAT22388.1"/>
    <property type="molecule type" value="Transcribed_RNA"/>
</dbReference>
<keyword evidence="2" id="KW-0812">Transmembrane</keyword>
<evidence type="ECO:0008006" key="4">
    <source>
        <dbReference type="Google" id="ProtNLM"/>
    </source>
</evidence>
<protein>
    <recommendedName>
        <fullName evidence="4">EF-hand domain-containing protein</fullName>
    </recommendedName>
</protein>